<organism evidence="1 2">
    <name type="scientific">Devosia riboflavina</name>
    <dbReference type="NCBI Taxonomy" id="46914"/>
    <lineage>
        <taxon>Bacteria</taxon>
        <taxon>Pseudomonadati</taxon>
        <taxon>Pseudomonadota</taxon>
        <taxon>Alphaproteobacteria</taxon>
        <taxon>Hyphomicrobiales</taxon>
        <taxon>Devosiaceae</taxon>
        <taxon>Devosia</taxon>
    </lineage>
</organism>
<keyword evidence="2" id="KW-1185">Reference proteome</keyword>
<dbReference type="Proteomes" id="UP000028981">
    <property type="component" value="Unassembled WGS sequence"/>
</dbReference>
<protein>
    <submittedName>
        <fullName evidence="1">Uncharacterized protein</fullName>
    </submittedName>
</protein>
<gene>
    <name evidence="1" type="ORF">JP75_02675</name>
</gene>
<sequence length="173" mass="17948">MKLTWFGDDTFRIHAAGAIVVVEGEGALPGVDRAELVSGADLVVAFAGAMSSASGDWKPRAPLRMLEVDEAMRQPEVVGLGQGALVVDADGEAPLVLAREDFSATGRWLGQAVVVLIGEGLAERGGKLLERAAPRLIALAGSESAVDAAFDALRDRLDGTGLIALERGMAVEV</sequence>
<dbReference type="RefSeq" id="WP_035078820.1">
    <property type="nucleotide sequence ID" value="NZ_JQGC01000002.1"/>
</dbReference>
<dbReference type="EMBL" id="JQGC01000002">
    <property type="protein sequence ID" value="KFL32475.1"/>
    <property type="molecule type" value="Genomic_DNA"/>
</dbReference>
<accession>A0A087M6H2</accession>
<dbReference type="STRING" id="46914.JP75_02675"/>
<comment type="caution">
    <text evidence="1">The sequence shown here is derived from an EMBL/GenBank/DDBJ whole genome shotgun (WGS) entry which is preliminary data.</text>
</comment>
<dbReference type="OrthoDB" id="9789133at2"/>
<name>A0A087M6H2_9HYPH</name>
<proteinExistence type="predicted"/>
<evidence type="ECO:0000313" key="1">
    <source>
        <dbReference type="EMBL" id="KFL32475.1"/>
    </source>
</evidence>
<dbReference type="AlphaFoldDB" id="A0A087M6H2"/>
<evidence type="ECO:0000313" key="2">
    <source>
        <dbReference type="Proteomes" id="UP000028981"/>
    </source>
</evidence>
<reference evidence="1 2" key="1">
    <citation type="submission" date="2014-08" db="EMBL/GenBank/DDBJ databases">
        <authorList>
            <person name="Hassan Y.I."/>
            <person name="Lepp D."/>
            <person name="Zhou T."/>
        </authorList>
    </citation>
    <scope>NUCLEOTIDE SEQUENCE [LARGE SCALE GENOMIC DNA]</scope>
    <source>
        <strain evidence="1 2">IFO13584</strain>
    </source>
</reference>